<name>A0ABN9XV67_9DINO</name>
<keyword evidence="5" id="KW-1185">Reference proteome</keyword>
<dbReference type="Proteomes" id="UP001189429">
    <property type="component" value="Unassembled WGS sequence"/>
</dbReference>
<evidence type="ECO:0000259" key="3">
    <source>
        <dbReference type="Pfam" id="PF00188"/>
    </source>
</evidence>
<feature type="domain" description="SCP" evidence="3">
    <location>
        <begin position="189"/>
        <end position="241"/>
    </location>
</feature>
<sequence length="410" mass="44306">MRRRGWPCQLARAALLLALPSPPPCAGAPRQGAAPGCDGGPPFVGDGVEALCAGRFPARDAPEYSRWVVHFYGRGCRRCRAAAEALAGAARLAVSAPSGRAAPLLGAVDCQGSANEALCQEHGAWKLPVVKALGSGARYAGSFEEEELHRWAAEAAGTPVRSASAVPAPLCPAHELYDEPSFAKQFLLAHNVYRCMAGVPLLVWDSRAFATAKRWAEKAPVNRLQHSPDREREAWAVWATVRGERGQRRVARARPGRGPVARRDPQRARRTRRRAEARPGGLGPLHAGSVAEHTPRRLQHCPGPPRGRVPLRPRREREGPQAHAGRGTFGRFCRDRRRAAVWRARRADAGLGHGADRSCSYSSSSCCCSSFSLEVGSRAGVLPHLALPSMGYLSFSVALWLPRGPKELRS</sequence>
<dbReference type="InterPro" id="IPR036249">
    <property type="entry name" value="Thioredoxin-like_sf"/>
</dbReference>
<comment type="caution">
    <text evidence="4">The sequence shown here is derived from an EMBL/GenBank/DDBJ whole genome shotgun (WGS) entry which is preliminary data.</text>
</comment>
<organism evidence="4 5">
    <name type="scientific">Prorocentrum cordatum</name>
    <dbReference type="NCBI Taxonomy" id="2364126"/>
    <lineage>
        <taxon>Eukaryota</taxon>
        <taxon>Sar</taxon>
        <taxon>Alveolata</taxon>
        <taxon>Dinophyceae</taxon>
        <taxon>Prorocentrales</taxon>
        <taxon>Prorocentraceae</taxon>
        <taxon>Prorocentrum</taxon>
    </lineage>
</organism>
<dbReference type="EMBL" id="CAUYUJ010021324">
    <property type="protein sequence ID" value="CAK0903974.1"/>
    <property type="molecule type" value="Genomic_DNA"/>
</dbReference>
<feature type="chain" id="PRO_5047239128" description="SCP domain-containing protein" evidence="2">
    <location>
        <begin position="28"/>
        <end position="410"/>
    </location>
</feature>
<dbReference type="SUPFAM" id="SSF52833">
    <property type="entry name" value="Thioredoxin-like"/>
    <property type="match status" value="1"/>
</dbReference>
<evidence type="ECO:0000313" key="4">
    <source>
        <dbReference type="EMBL" id="CAK0903974.1"/>
    </source>
</evidence>
<gene>
    <name evidence="4" type="ORF">PCOR1329_LOCUS80133</name>
</gene>
<dbReference type="Gene3D" id="3.40.33.10">
    <property type="entry name" value="CAP"/>
    <property type="match status" value="1"/>
</dbReference>
<evidence type="ECO:0000256" key="1">
    <source>
        <dbReference type="SAM" id="MobiDB-lite"/>
    </source>
</evidence>
<dbReference type="InterPro" id="IPR035940">
    <property type="entry name" value="CAP_sf"/>
</dbReference>
<dbReference type="Pfam" id="PF00188">
    <property type="entry name" value="CAP"/>
    <property type="match status" value="1"/>
</dbReference>
<keyword evidence="2" id="KW-0732">Signal</keyword>
<feature type="region of interest" description="Disordered" evidence="1">
    <location>
        <begin position="246"/>
        <end position="328"/>
    </location>
</feature>
<dbReference type="InterPro" id="IPR014044">
    <property type="entry name" value="CAP_dom"/>
</dbReference>
<feature type="signal peptide" evidence="2">
    <location>
        <begin position="1"/>
        <end position="27"/>
    </location>
</feature>
<dbReference type="Gene3D" id="3.40.30.10">
    <property type="entry name" value="Glutaredoxin"/>
    <property type="match status" value="1"/>
</dbReference>
<dbReference type="SUPFAM" id="SSF55797">
    <property type="entry name" value="PR-1-like"/>
    <property type="match status" value="1"/>
</dbReference>
<accession>A0ABN9XV67</accession>
<protein>
    <recommendedName>
        <fullName evidence="3">SCP domain-containing protein</fullName>
    </recommendedName>
</protein>
<proteinExistence type="predicted"/>
<evidence type="ECO:0000256" key="2">
    <source>
        <dbReference type="SAM" id="SignalP"/>
    </source>
</evidence>
<reference evidence="4" key="1">
    <citation type="submission" date="2023-10" db="EMBL/GenBank/DDBJ databases">
        <authorList>
            <person name="Chen Y."/>
            <person name="Shah S."/>
            <person name="Dougan E. K."/>
            <person name="Thang M."/>
            <person name="Chan C."/>
        </authorList>
    </citation>
    <scope>NUCLEOTIDE SEQUENCE [LARGE SCALE GENOMIC DNA]</scope>
</reference>
<evidence type="ECO:0000313" key="5">
    <source>
        <dbReference type="Proteomes" id="UP001189429"/>
    </source>
</evidence>